<accession>A0ABQ9H2D3</accession>
<gene>
    <name evidence="1" type="ORF">PR048_019003</name>
</gene>
<proteinExistence type="predicted"/>
<keyword evidence="2" id="KW-1185">Reference proteome</keyword>
<evidence type="ECO:0000313" key="2">
    <source>
        <dbReference type="Proteomes" id="UP001159363"/>
    </source>
</evidence>
<protein>
    <submittedName>
        <fullName evidence="1">Uncharacterized protein</fullName>
    </submittedName>
</protein>
<evidence type="ECO:0000313" key="1">
    <source>
        <dbReference type="EMBL" id="KAJ8878425.1"/>
    </source>
</evidence>
<sequence>MKPLRKPSPTANQILVPSCEHTFSFHIRFPEGFAHRFSHVGIGAGRCCWSAGFLGDLPLPPSLHYGIAPYSHRFTLIGSQDLDIKSLPNLSTPLSGAIFADSTKKVSGRIKPIFALRKYRALSPPLLGGIQSSFQVFEAVERLNSVAKCVKYTFLQRAELRKEHTLETKVRYVTHVRKTIPKHSSIAKNCFYEALFLEIYASARGPGVGSSVLLAVACCGISPIGWAAGWQASYHDADWRMTFRDNAACQNRIRLERASQKHSSDAHKIPYDRVKRCRERKINIKASERVNVDVFKTNGRFPNTAKTNFWLITVQSSSTCQQNGVTIEQLVGAPFANQRVVTYLQAGSTGNWEPYAACKSQSGAKPVPRYTRAANQRMSSLLPITPPPPNFAKEPPHLLVYRKDGHGLKKSEDPQDRKLYTFRPSDLSDSKIKIIDNVAKSWKLFPHGRDNFSPQNTEGIAVFFNKYRRRLKVEGCCPRLGDSRRYDRRPNAIECSLSQAVEFEGGELFCPDRDSSPMRIPFGRPPVRPPPEQIRDRDSHESALATRRRRAHIQLTKLSAGPSWHSTSHLSSVHVPPITMFYSPPNALTHSRLHSSVSHPSAIHAMNTSLAVVLHSPVVVHNLFRSRTLDQAASVKTADRWVAAVYIRGPDASKTPSSATARQVAVHYSLVSQKGDLGGRESIVPGRWAVKVGLLPWHGAADSAPVAERNTASSLSLFVPNILKTFVRHQSVDVDNLRLRQRALSANPVDHIIYLLQGPVWAFPRFL</sequence>
<organism evidence="1 2">
    <name type="scientific">Dryococelus australis</name>
    <dbReference type="NCBI Taxonomy" id="614101"/>
    <lineage>
        <taxon>Eukaryota</taxon>
        <taxon>Metazoa</taxon>
        <taxon>Ecdysozoa</taxon>
        <taxon>Arthropoda</taxon>
        <taxon>Hexapoda</taxon>
        <taxon>Insecta</taxon>
        <taxon>Pterygota</taxon>
        <taxon>Neoptera</taxon>
        <taxon>Polyneoptera</taxon>
        <taxon>Phasmatodea</taxon>
        <taxon>Verophasmatodea</taxon>
        <taxon>Anareolatae</taxon>
        <taxon>Phasmatidae</taxon>
        <taxon>Eurycanthinae</taxon>
        <taxon>Dryococelus</taxon>
    </lineage>
</organism>
<dbReference type="EMBL" id="JARBHB010000007">
    <property type="protein sequence ID" value="KAJ8878425.1"/>
    <property type="molecule type" value="Genomic_DNA"/>
</dbReference>
<comment type="caution">
    <text evidence="1">The sequence shown here is derived from an EMBL/GenBank/DDBJ whole genome shotgun (WGS) entry which is preliminary data.</text>
</comment>
<dbReference type="Proteomes" id="UP001159363">
    <property type="component" value="Chromosome 6"/>
</dbReference>
<reference evidence="1 2" key="1">
    <citation type="submission" date="2023-02" db="EMBL/GenBank/DDBJ databases">
        <title>LHISI_Scaffold_Assembly.</title>
        <authorList>
            <person name="Stuart O.P."/>
            <person name="Cleave R."/>
            <person name="Magrath M.J.L."/>
            <person name="Mikheyev A.S."/>
        </authorList>
    </citation>
    <scope>NUCLEOTIDE SEQUENCE [LARGE SCALE GENOMIC DNA]</scope>
    <source>
        <strain evidence="1">Daus_M_001</strain>
        <tissue evidence="1">Leg muscle</tissue>
    </source>
</reference>
<name>A0ABQ9H2D3_9NEOP</name>